<accession>A0A1X1YWU3</accession>
<dbReference type="GO" id="GO:0008725">
    <property type="term" value="F:DNA-3-methyladenine glycosylase activity"/>
    <property type="evidence" value="ECO:0007669"/>
    <property type="project" value="InterPro"/>
</dbReference>
<name>A0A1X1YWU3_9MYCO</name>
<proteinExistence type="predicted"/>
<dbReference type="InterPro" id="IPR005019">
    <property type="entry name" value="Adenine_glyco"/>
</dbReference>
<evidence type="ECO:0000313" key="2">
    <source>
        <dbReference type="Proteomes" id="UP000466396"/>
    </source>
</evidence>
<dbReference type="PANTHER" id="PTHR30037">
    <property type="entry name" value="DNA-3-METHYLADENINE GLYCOSYLASE 1"/>
    <property type="match status" value="1"/>
</dbReference>
<dbReference type="GO" id="GO:0006284">
    <property type="term" value="P:base-excision repair"/>
    <property type="evidence" value="ECO:0007669"/>
    <property type="project" value="InterPro"/>
</dbReference>
<dbReference type="STRING" id="169765.AWC15_11555"/>
<dbReference type="Proteomes" id="UP000466396">
    <property type="component" value="Chromosome"/>
</dbReference>
<dbReference type="RefSeq" id="WP_264035174.1">
    <property type="nucleotide sequence ID" value="NZ_JACKSI010000193.1"/>
</dbReference>
<dbReference type="AlphaFoldDB" id="A0A1X1YWU3"/>
<keyword evidence="2" id="KW-1185">Reference proteome</keyword>
<dbReference type="InterPro" id="IPR004597">
    <property type="entry name" value="Tag"/>
</dbReference>
<organism evidence="1 2">
    <name type="scientific">Mycobacterium lacus</name>
    <dbReference type="NCBI Taxonomy" id="169765"/>
    <lineage>
        <taxon>Bacteria</taxon>
        <taxon>Bacillati</taxon>
        <taxon>Actinomycetota</taxon>
        <taxon>Actinomycetes</taxon>
        <taxon>Mycobacteriales</taxon>
        <taxon>Mycobacteriaceae</taxon>
        <taxon>Mycobacterium</taxon>
    </lineage>
</organism>
<dbReference type="Gene3D" id="1.10.340.30">
    <property type="entry name" value="Hypothetical protein, domain 2"/>
    <property type="match status" value="1"/>
</dbReference>
<dbReference type="InterPro" id="IPR052891">
    <property type="entry name" value="DNA-3mA_glycosylase"/>
</dbReference>
<dbReference type="SUPFAM" id="SSF48150">
    <property type="entry name" value="DNA-glycosylase"/>
    <property type="match status" value="1"/>
</dbReference>
<sequence length="196" mass="21908">MSDSSVPGLVRCGWADLRPGPYTAMYRSYHDHEWGRPLHGGVALFERMSLEAFQSGLSWLIILRKRENFRRAFSGFDIEQVARYTEADVQRLLADDGIVRNRAKIEATIANARAAADLGSSEDLSELLWSFAPPPRPRPADLSEIPSASAESKAMARELKRRGFRFVGPTTAYALMQATGMVDDHIRDCWVPPMAP</sequence>
<dbReference type="PANTHER" id="PTHR30037:SF4">
    <property type="entry name" value="DNA-3-METHYLADENINE GLYCOSYLASE I"/>
    <property type="match status" value="1"/>
</dbReference>
<gene>
    <name evidence="1" type="primary">tagA</name>
    <name evidence="1" type="ORF">MLAC_08390</name>
</gene>
<dbReference type="KEGG" id="mlj:MLAC_08390"/>
<dbReference type="EMBL" id="AP022581">
    <property type="protein sequence ID" value="BBX95545.1"/>
    <property type="molecule type" value="Genomic_DNA"/>
</dbReference>
<reference evidence="1 2" key="1">
    <citation type="journal article" date="2019" name="Emerg. Microbes Infect.">
        <title>Comprehensive subspecies identification of 175 nontuberculous mycobacteria species based on 7547 genomic profiles.</title>
        <authorList>
            <person name="Matsumoto Y."/>
            <person name="Kinjo T."/>
            <person name="Motooka D."/>
            <person name="Nabeya D."/>
            <person name="Jung N."/>
            <person name="Uechi K."/>
            <person name="Horii T."/>
            <person name="Iida T."/>
            <person name="Fujita J."/>
            <person name="Nakamura S."/>
        </authorList>
    </citation>
    <scope>NUCLEOTIDE SEQUENCE [LARGE SCALE GENOMIC DNA]</scope>
    <source>
        <strain evidence="1 2">JCM 15657</strain>
    </source>
</reference>
<evidence type="ECO:0000313" key="1">
    <source>
        <dbReference type="EMBL" id="BBX95545.1"/>
    </source>
</evidence>
<dbReference type="InterPro" id="IPR011257">
    <property type="entry name" value="DNA_glycosylase"/>
</dbReference>
<dbReference type="NCBIfam" id="TIGR00624">
    <property type="entry name" value="tag"/>
    <property type="match status" value="1"/>
</dbReference>
<protein>
    <submittedName>
        <fullName evidence="1">DNA-3-methyladenine glycosylase I</fullName>
    </submittedName>
</protein>
<dbReference type="Pfam" id="PF03352">
    <property type="entry name" value="Adenine_glyco"/>
    <property type="match status" value="1"/>
</dbReference>